<dbReference type="Proteomes" id="UP001056035">
    <property type="component" value="Chromosome"/>
</dbReference>
<feature type="signal peptide" evidence="4">
    <location>
        <begin position="1"/>
        <end position="29"/>
    </location>
</feature>
<dbReference type="Pfam" id="PF13531">
    <property type="entry name" value="SBP_bac_11"/>
    <property type="match status" value="1"/>
</dbReference>
<dbReference type="EMBL" id="CP098502">
    <property type="protein sequence ID" value="UTI62802.1"/>
    <property type="molecule type" value="Genomic_DNA"/>
</dbReference>
<evidence type="ECO:0000256" key="1">
    <source>
        <dbReference type="ARBA" id="ARBA00009175"/>
    </source>
</evidence>
<dbReference type="PIRSF" id="PIRSF004846">
    <property type="entry name" value="ModA"/>
    <property type="match status" value="1"/>
</dbReference>
<evidence type="ECO:0000313" key="6">
    <source>
        <dbReference type="Proteomes" id="UP001056035"/>
    </source>
</evidence>
<reference evidence="5 6" key="1">
    <citation type="submission" date="2022-06" db="EMBL/GenBank/DDBJ databases">
        <title>Paraconexibacter antarcticus.</title>
        <authorList>
            <person name="Kim C.S."/>
        </authorList>
    </citation>
    <scope>NUCLEOTIDE SEQUENCE [LARGE SCALE GENOMIC DNA]</scope>
    <source>
        <strain evidence="5 6">02-257</strain>
    </source>
</reference>
<dbReference type="PANTHER" id="PTHR30632:SF0">
    <property type="entry name" value="SULFATE-BINDING PROTEIN"/>
    <property type="match status" value="1"/>
</dbReference>
<comment type="similarity">
    <text evidence="1">Belongs to the bacterial solute-binding protein ModA family.</text>
</comment>
<evidence type="ECO:0000256" key="2">
    <source>
        <dbReference type="ARBA" id="ARBA00022723"/>
    </source>
</evidence>
<feature type="chain" id="PRO_5047312111" evidence="4">
    <location>
        <begin position="30"/>
        <end position="243"/>
    </location>
</feature>
<dbReference type="PANTHER" id="PTHR30632">
    <property type="entry name" value="MOLYBDATE-BINDING PERIPLASMIC PROTEIN"/>
    <property type="match status" value="1"/>
</dbReference>
<keyword evidence="2" id="KW-0479">Metal-binding</keyword>
<sequence>MNRTLAITAVTTAIAAAAPASASAFNVYAASSLSNAFPALTGSPKYNFGGSNTLQTQIEKGAPADVFASASPTEAQALYAEGRCTRPVTLATNTLVLLVPSSNPGRLSSVYTLRSGGKRLSIGNAGVPIGVYTRKLLARLHLSSILKSNTVSQESNVSQVTSKVALGSADAGFVYKTDALAGGDRVRALTLPRYAQPPVRYQMCAVIRDGANTTAAQSFINRVVSKTGRATLRRFGFGLPPKG</sequence>
<dbReference type="RefSeq" id="WP_254569537.1">
    <property type="nucleotide sequence ID" value="NZ_CP098502.1"/>
</dbReference>
<keyword evidence="6" id="KW-1185">Reference proteome</keyword>
<dbReference type="NCBIfam" id="TIGR01256">
    <property type="entry name" value="modA"/>
    <property type="match status" value="1"/>
</dbReference>
<proteinExistence type="inferred from homology"/>
<dbReference type="Gene3D" id="3.40.190.10">
    <property type="entry name" value="Periplasmic binding protein-like II"/>
    <property type="match status" value="2"/>
</dbReference>
<dbReference type="InterPro" id="IPR005950">
    <property type="entry name" value="ModA"/>
</dbReference>
<accession>A0ABY5DPT9</accession>
<organism evidence="5 6">
    <name type="scientific">Paraconexibacter antarcticus</name>
    <dbReference type="NCBI Taxonomy" id="2949664"/>
    <lineage>
        <taxon>Bacteria</taxon>
        <taxon>Bacillati</taxon>
        <taxon>Actinomycetota</taxon>
        <taxon>Thermoleophilia</taxon>
        <taxon>Solirubrobacterales</taxon>
        <taxon>Paraconexibacteraceae</taxon>
        <taxon>Paraconexibacter</taxon>
    </lineage>
</organism>
<dbReference type="SUPFAM" id="SSF53850">
    <property type="entry name" value="Periplasmic binding protein-like II"/>
    <property type="match status" value="1"/>
</dbReference>
<gene>
    <name evidence="5" type="primary">modA</name>
    <name evidence="5" type="ORF">NBH00_15705</name>
</gene>
<protein>
    <submittedName>
        <fullName evidence="5">Molybdate ABC transporter substrate-binding protein</fullName>
    </submittedName>
</protein>
<dbReference type="InterPro" id="IPR050682">
    <property type="entry name" value="ModA/WtpA"/>
</dbReference>
<name>A0ABY5DPT9_9ACTN</name>
<evidence type="ECO:0000313" key="5">
    <source>
        <dbReference type="EMBL" id="UTI62802.1"/>
    </source>
</evidence>
<keyword evidence="3 4" id="KW-0732">Signal</keyword>
<evidence type="ECO:0000256" key="4">
    <source>
        <dbReference type="SAM" id="SignalP"/>
    </source>
</evidence>
<evidence type="ECO:0000256" key="3">
    <source>
        <dbReference type="ARBA" id="ARBA00022729"/>
    </source>
</evidence>